<evidence type="ECO:0000256" key="5">
    <source>
        <dbReference type="PROSITE-ProRule" id="PRU00169"/>
    </source>
</evidence>
<evidence type="ECO:0000256" key="3">
    <source>
        <dbReference type="ARBA" id="ARBA00023015"/>
    </source>
</evidence>
<dbReference type="InterPro" id="IPR003593">
    <property type="entry name" value="AAA+_ATPase"/>
</dbReference>
<feature type="domain" description="Response regulatory" evidence="7">
    <location>
        <begin position="5"/>
        <end position="120"/>
    </location>
</feature>
<dbReference type="EMBL" id="JAJCNI010000029">
    <property type="protein sequence ID" value="MCB6519794.1"/>
    <property type="molecule type" value="Genomic_DNA"/>
</dbReference>
<keyword evidence="1" id="KW-0547">Nucleotide-binding</keyword>
<evidence type="ECO:0000259" key="7">
    <source>
        <dbReference type="PROSITE" id="PS50110"/>
    </source>
</evidence>
<dbReference type="Pfam" id="PF25601">
    <property type="entry name" value="AAA_lid_14"/>
    <property type="match status" value="1"/>
</dbReference>
<dbReference type="InterPro" id="IPR011006">
    <property type="entry name" value="CheY-like_superfamily"/>
</dbReference>
<dbReference type="SUPFAM" id="SSF52172">
    <property type="entry name" value="CheY-like"/>
    <property type="match status" value="1"/>
</dbReference>
<dbReference type="PROSITE" id="PS50045">
    <property type="entry name" value="SIGMA54_INTERACT_4"/>
    <property type="match status" value="1"/>
</dbReference>
<dbReference type="SMART" id="SM00448">
    <property type="entry name" value="REC"/>
    <property type="match status" value="1"/>
</dbReference>
<evidence type="ECO:0000259" key="6">
    <source>
        <dbReference type="PROSITE" id="PS50045"/>
    </source>
</evidence>
<protein>
    <submittedName>
        <fullName evidence="8">Sigma-54 dependent transcriptional regulator</fullName>
    </submittedName>
</protein>
<comment type="caution">
    <text evidence="8">The sequence shown here is derived from an EMBL/GenBank/DDBJ whole genome shotgun (WGS) entry which is preliminary data.</text>
</comment>
<dbReference type="InterPro" id="IPR025943">
    <property type="entry name" value="Sigma_54_int_dom_ATP-bd_2"/>
</dbReference>
<dbReference type="Proteomes" id="UP001198806">
    <property type="component" value="Unassembled WGS sequence"/>
</dbReference>
<keyword evidence="4" id="KW-0804">Transcription</keyword>
<dbReference type="Pfam" id="PF00158">
    <property type="entry name" value="Sigma54_activat"/>
    <property type="match status" value="1"/>
</dbReference>
<evidence type="ECO:0000256" key="1">
    <source>
        <dbReference type="ARBA" id="ARBA00022741"/>
    </source>
</evidence>
<sequence>MDKTKIIVVEDNIVYCEFVCNLLVREGFRTVQAFHLSTAKKLLQQATEEDIIVSDLRLPDGDGIDLLRWMRKEGMMQPFIIMTDYAEVNTAVESMKLGSLDYIPKRLVEDKLVPLLRSILKERNAGRNRIPVFPRNSPAFQTIRKRIRLVAPTDMSVMIFGENGTGKEHIARQLHDKSKRAGKPFVAVDCGSLTKELATSAFFGHIKGAFTGADNRKKGYFYEAEGGTLFLDEVGNLAMETQQMLLRAIQERRYRPIGDKTDKSFNVRIIAATNEDLEAAVNEKRFRQDLLYRLHDFEITVPPLRDCQEDIMPLAEFFREIANKELECGVIGFDGEAKKTLLTHAWPGNVRELRQKIMGAVLQAQTELVTKEHLELAMTKQTSPVSFALRNDAEDKERILRALKQANGNRKVAAELLGIGRTTLYNKLEEYGLKYKFQQP</sequence>
<evidence type="ECO:0000313" key="9">
    <source>
        <dbReference type="Proteomes" id="UP001198806"/>
    </source>
</evidence>
<dbReference type="Pfam" id="PF02954">
    <property type="entry name" value="HTH_8"/>
    <property type="match status" value="1"/>
</dbReference>
<dbReference type="PANTHER" id="PTHR32071">
    <property type="entry name" value="TRANSCRIPTIONAL REGULATORY PROTEIN"/>
    <property type="match status" value="1"/>
</dbReference>
<dbReference type="GO" id="GO:0005524">
    <property type="term" value="F:ATP binding"/>
    <property type="evidence" value="ECO:0007669"/>
    <property type="project" value="UniProtKB-KW"/>
</dbReference>
<dbReference type="InterPro" id="IPR027417">
    <property type="entry name" value="P-loop_NTPase"/>
</dbReference>
<dbReference type="Gene3D" id="3.40.50.2300">
    <property type="match status" value="1"/>
</dbReference>
<dbReference type="InterPro" id="IPR001789">
    <property type="entry name" value="Sig_transdc_resp-reg_receiver"/>
</dbReference>
<dbReference type="CDD" id="cd00009">
    <property type="entry name" value="AAA"/>
    <property type="match status" value="1"/>
</dbReference>
<feature type="domain" description="Sigma-54 factor interaction" evidence="6">
    <location>
        <begin position="133"/>
        <end position="362"/>
    </location>
</feature>
<evidence type="ECO:0000256" key="2">
    <source>
        <dbReference type="ARBA" id="ARBA00022840"/>
    </source>
</evidence>
<dbReference type="GO" id="GO:0000160">
    <property type="term" value="P:phosphorelay signal transduction system"/>
    <property type="evidence" value="ECO:0007669"/>
    <property type="project" value="InterPro"/>
</dbReference>
<evidence type="ECO:0000313" key="8">
    <source>
        <dbReference type="EMBL" id="MCB6519794.1"/>
    </source>
</evidence>
<dbReference type="Gene3D" id="3.40.50.300">
    <property type="entry name" value="P-loop containing nucleotide triphosphate hydrolases"/>
    <property type="match status" value="1"/>
</dbReference>
<dbReference type="InterPro" id="IPR002078">
    <property type="entry name" value="Sigma_54_int"/>
</dbReference>
<name>A0AAP2QA54_PARDI</name>
<dbReference type="SUPFAM" id="SSF52540">
    <property type="entry name" value="P-loop containing nucleoside triphosphate hydrolases"/>
    <property type="match status" value="1"/>
</dbReference>
<keyword evidence="5" id="KW-0597">Phosphoprotein</keyword>
<evidence type="ECO:0000256" key="4">
    <source>
        <dbReference type="ARBA" id="ARBA00023163"/>
    </source>
</evidence>
<organism evidence="8 9">
    <name type="scientific">Parabacteroides distasonis</name>
    <dbReference type="NCBI Taxonomy" id="823"/>
    <lineage>
        <taxon>Bacteria</taxon>
        <taxon>Pseudomonadati</taxon>
        <taxon>Bacteroidota</taxon>
        <taxon>Bacteroidia</taxon>
        <taxon>Bacteroidales</taxon>
        <taxon>Tannerellaceae</taxon>
        <taxon>Parabacteroides</taxon>
    </lineage>
</organism>
<dbReference type="InterPro" id="IPR009057">
    <property type="entry name" value="Homeodomain-like_sf"/>
</dbReference>
<gene>
    <name evidence="8" type="ORF">LI194_18590</name>
</gene>
<dbReference type="InterPro" id="IPR002197">
    <property type="entry name" value="HTH_Fis"/>
</dbReference>
<accession>A0AAP2QA54</accession>
<dbReference type="PRINTS" id="PR01590">
    <property type="entry name" value="HTHFIS"/>
</dbReference>
<dbReference type="FunFam" id="3.40.50.300:FF:000006">
    <property type="entry name" value="DNA-binding transcriptional regulator NtrC"/>
    <property type="match status" value="1"/>
</dbReference>
<dbReference type="RefSeq" id="WP_158532977.1">
    <property type="nucleotide sequence ID" value="NZ_JADMVU010000029.1"/>
</dbReference>
<dbReference type="CDD" id="cd00156">
    <property type="entry name" value="REC"/>
    <property type="match status" value="1"/>
</dbReference>
<dbReference type="PANTHER" id="PTHR32071:SF14">
    <property type="entry name" value="TRANSCRIPTIONAL REGULATORY PROTEIN RTCR"/>
    <property type="match status" value="1"/>
</dbReference>
<dbReference type="SUPFAM" id="SSF46689">
    <property type="entry name" value="Homeodomain-like"/>
    <property type="match status" value="1"/>
</dbReference>
<dbReference type="Gene3D" id="1.10.10.60">
    <property type="entry name" value="Homeodomain-like"/>
    <property type="match status" value="1"/>
</dbReference>
<dbReference type="GO" id="GO:0006355">
    <property type="term" value="P:regulation of DNA-templated transcription"/>
    <property type="evidence" value="ECO:0007669"/>
    <property type="project" value="InterPro"/>
</dbReference>
<proteinExistence type="predicted"/>
<feature type="modified residue" description="4-aspartylphosphate" evidence="5">
    <location>
        <position position="55"/>
    </location>
</feature>
<dbReference type="PROSITE" id="PS50110">
    <property type="entry name" value="RESPONSE_REGULATORY"/>
    <property type="match status" value="1"/>
</dbReference>
<keyword evidence="2" id="KW-0067">ATP-binding</keyword>
<dbReference type="AlphaFoldDB" id="A0AAP2QA54"/>
<dbReference type="PROSITE" id="PS00676">
    <property type="entry name" value="SIGMA54_INTERACT_2"/>
    <property type="match status" value="1"/>
</dbReference>
<dbReference type="InterPro" id="IPR058031">
    <property type="entry name" value="AAA_lid_NorR"/>
</dbReference>
<dbReference type="SMART" id="SM00382">
    <property type="entry name" value="AAA"/>
    <property type="match status" value="1"/>
</dbReference>
<keyword evidence="3" id="KW-0805">Transcription regulation</keyword>
<reference evidence="8" key="1">
    <citation type="submission" date="2021-10" db="EMBL/GenBank/DDBJ databases">
        <title>Collection of gut derived symbiotic bacterial strains cultured from healthy donors.</title>
        <authorList>
            <person name="Lin H."/>
            <person name="Littmann E."/>
            <person name="Kohout C."/>
            <person name="Pamer E.G."/>
        </authorList>
    </citation>
    <scope>NUCLEOTIDE SEQUENCE</scope>
    <source>
        <strain evidence="8">DFI.2.94</strain>
    </source>
</reference>
<dbReference type="Gene3D" id="1.10.8.60">
    <property type="match status" value="1"/>
</dbReference>
<dbReference type="Pfam" id="PF00072">
    <property type="entry name" value="Response_reg"/>
    <property type="match status" value="1"/>
</dbReference>
<dbReference type="GO" id="GO:0043565">
    <property type="term" value="F:sequence-specific DNA binding"/>
    <property type="evidence" value="ECO:0007669"/>
    <property type="project" value="InterPro"/>
</dbReference>